<name>A0ABT3PIR1_STRMC</name>
<comment type="caution">
    <text evidence="2">The sequence shown here is derived from an EMBL/GenBank/DDBJ whole genome shotgun (WGS) entry which is preliminary data.</text>
</comment>
<protein>
    <submittedName>
        <fullName evidence="2">Uncharacterized protein</fullName>
    </submittedName>
</protein>
<reference evidence="2" key="2">
    <citation type="submission" date="2024-05" db="EMBL/GenBank/DDBJ databases">
        <title>Streptococcus macedonicus and Acinetobacter baumannii: co-inhabitants of the cheese production environment.</title>
        <authorList>
            <person name="Johnson J."/>
            <person name="Curtin C."/>
            <person name="Waite-Cusic J."/>
        </authorList>
    </citation>
    <scope>NUCLEOTIDE SEQUENCE</scope>
    <source>
        <strain evidence="2">E28</strain>
    </source>
</reference>
<feature type="coiled-coil region" evidence="1">
    <location>
        <begin position="11"/>
        <end position="59"/>
    </location>
</feature>
<reference evidence="2" key="1">
    <citation type="submission" date="2022-11" db="EMBL/GenBank/DDBJ databases">
        <authorList>
            <person name="Johnson J.D."/>
        </authorList>
    </citation>
    <scope>NUCLEOTIDE SEQUENCE</scope>
    <source>
        <strain evidence="2">E28</strain>
    </source>
</reference>
<keyword evidence="1" id="KW-0175">Coiled coil</keyword>
<dbReference type="EMBL" id="JAPHJC010000077">
    <property type="protein sequence ID" value="MCW8678930.1"/>
    <property type="molecule type" value="Genomic_DNA"/>
</dbReference>
<feature type="non-terminal residue" evidence="2">
    <location>
        <position position="1"/>
    </location>
</feature>
<dbReference type="RefSeq" id="WP_265689841.1">
    <property type="nucleotide sequence ID" value="NZ_JAPHJC010000077.1"/>
</dbReference>
<evidence type="ECO:0000313" key="2">
    <source>
        <dbReference type="EMBL" id="MCW8678930.1"/>
    </source>
</evidence>
<evidence type="ECO:0000256" key="1">
    <source>
        <dbReference type="SAM" id="Coils"/>
    </source>
</evidence>
<gene>
    <name evidence="2" type="ORF">OQH01_10720</name>
</gene>
<evidence type="ECO:0000313" key="3">
    <source>
        <dbReference type="Proteomes" id="UP001209889"/>
    </source>
</evidence>
<keyword evidence="3" id="KW-1185">Reference proteome</keyword>
<proteinExistence type="predicted"/>
<accession>A0ABT3PIR1</accession>
<dbReference type="Proteomes" id="UP001209889">
    <property type="component" value="Unassembled WGS sequence"/>
</dbReference>
<sequence>KTQAVENQVLANANEKEMYILKDKNKKLEKDNRMLSTKLDHKTQKNEALTKKNNELTKVKNDGHKFRELVKRDLEKQYNIVDLTEKEVNALSVVKAIDEDIKPKNKEEGKSWLDDLNNGKGTRIEESMLEKALEKAQELYREIIKKVERMMGMNISL</sequence>
<organism evidence="2 3">
    <name type="scientific">Streptococcus macedonicus</name>
    <name type="common">Streptococcus gallolyticus macedonicus</name>
    <dbReference type="NCBI Taxonomy" id="59310"/>
    <lineage>
        <taxon>Bacteria</taxon>
        <taxon>Bacillati</taxon>
        <taxon>Bacillota</taxon>
        <taxon>Bacilli</taxon>
        <taxon>Lactobacillales</taxon>
        <taxon>Streptococcaceae</taxon>
        <taxon>Streptococcus</taxon>
    </lineage>
</organism>